<feature type="non-terminal residue" evidence="1">
    <location>
        <position position="122"/>
    </location>
</feature>
<gene>
    <name evidence="1" type="ORF">AFUS01_LOCUS35207</name>
</gene>
<dbReference type="OrthoDB" id="190089at2759"/>
<dbReference type="AlphaFoldDB" id="A0A8J2L3Z9"/>
<dbReference type="EMBL" id="CAJVCH010534899">
    <property type="protein sequence ID" value="CAG7825082.1"/>
    <property type="molecule type" value="Genomic_DNA"/>
</dbReference>
<comment type="caution">
    <text evidence="1">The sequence shown here is derived from an EMBL/GenBank/DDBJ whole genome shotgun (WGS) entry which is preliminary data.</text>
</comment>
<dbReference type="PANTHER" id="PTHR11012:SF30">
    <property type="entry name" value="PROTEIN KINASE-LIKE DOMAIN-CONTAINING"/>
    <property type="match status" value="1"/>
</dbReference>
<dbReference type="Pfam" id="PF02958">
    <property type="entry name" value="EcKL"/>
    <property type="match status" value="1"/>
</dbReference>
<organism evidence="1 2">
    <name type="scientific">Allacma fusca</name>
    <dbReference type="NCBI Taxonomy" id="39272"/>
    <lineage>
        <taxon>Eukaryota</taxon>
        <taxon>Metazoa</taxon>
        <taxon>Ecdysozoa</taxon>
        <taxon>Arthropoda</taxon>
        <taxon>Hexapoda</taxon>
        <taxon>Collembola</taxon>
        <taxon>Symphypleona</taxon>
        <taxon>Sminthuridae</taxon>
        <taxon>Allacma</taxon>
    </lineage>
</organism>
<name>A0A8J2L3Z9_9HEXA</name>
<dbReference type="Proteomes" id="UP000708208">
    <property type="component" value="Unassembled WGS sequence"/>
</dbReference>
<sequence length="122" mass="13648">MANDSGITKEFLESALKQPIEKFQVKPGSNLGDGYTCEMHSVDVWTVGKDEPQSIVIKCYPTHASRQEILDAGGSFQIELEMYKTLFPELVKCQEDTGVESVIEVPAPPMIRGHFFSPDERK</sequence>
<evidence type="ECO:0000313" key="2">
    <source>
        <dbReference type="Proteomes" id="UP000708208"/>
    </source>
</evidence>
<proteinExistence type="predicted"/>
<reference evidence="1" key="1">
    <citation type="submission" date="2021-06" db="EMBL/GenBank/DDBJ databases">
        <authorList>
            <person name="Hodson N. C."/>
            <person name="Mongue J. A."/>
            <person name="Jaron S. K."/>
        </authorList>
    </citation>
    <scope>NUCLEOTIDE SEQUENCE</scope>
</reference>
<accession>A0A8J2L3Z9</accession>
<dbReference type="InterPro" id="IPR004119">
    <property type="entry name" value="EcKL"/>
</dbReference>
<evidence type="ECO:0000313" key="1">
    <source>
        <dbReference type="EMBL" id="CAG7825082.1"/>
    </source>
</evidence>
<protein>
    <submittedName>
        <fullName evidence="1">Uncharacterized protein</fullName>
    </submittedName>
</protein>
<dbReference type="PANTHER" id="PTHR11012">
    <property type="entry name" value="PROTEIN KINASE-LIKE DOMAIN-CONTAINING"/>
    <property type="match status" value="1"/>
</dbReference>
<keyword evidence="2" id="KW-1185">Reference proteome</keyword>